<dbReference type="EC" id="2.3.2.27" evidence="9"/>
<dbReference type="InterPro" id="IPR013083">
    <property type="entry name" value="Znf_RING/FYVE/PHD"/>
</dbReference>
<evidence type="ECO:0000313" key="11">
    <source>
        <dbReference type="Ensembl" id="ENSLOCP00000008216.1"/>
    </source>
</evidence>
<evidence type="ECO:0000313" key="12">
    <source>
        <dbReference type="Proteomes" id="UP000018468"/>
    </source>
</evidence>
<keyword evidence="6 8" id="KW-0863">Zinc-finger</keyword>
<dbReference type="Gene3D" id="3.30.40.10">
    <property type="entry name" value="Zinc/RING finger domain, C3HC4 (zinc finger)"/>
    <property type="match status" value="1"/>
</dbReference>
<comment type="pathway">
    <text evidence="2 9">Protein modification; protein ubiquitination.</text>
</comment>
<reference evidence="11" key="2">
    <citation type="submission" date="2025-08" db="UniProtKB">
        <authorList>
            <consortium name="Ensembl"/>
        </authorList>
    </citation>
    <scope>IDENTIFICATION</scope>
</reference>
<evidence type="ECO:0000256" key="6">
    <source>
        <dbReference type="ARBA" id="ARBA00022771"/>
    </source>
</evidence>
<dbReference type="AlphaFoldDB" id="W5MIK7"/>
<name>W5MIK7_LEPOC</name>
<comment type="subcellular location">
    <subcellularLocation>
        <location evidence="9">Cytoplasm</location>
    </subcellularLocation>
</comment>
<dbReference type="GO" id="GO:0061630">
    <property type="term" value="F:ubiquitin protein ligase activity"/>
    <property type="evidence" value="ECO:0000318"/>
    <property type="project" value="GO_Central"/>
</dbReference>
<proteinExistence type="inferred from homology"/>
<keyword evidence="4 9" id="KW-0808">Transferase</keyword>
<reference evidence="12" key="1">
    <citation type="submission" date="2011-12" db="EMBL/GenBank/DDBJ databases">
        <title>The Draft Genome of Lepisosteus oculatus.</title>
        <authorList>
            <consortium name="The Broad Institute Genome Assembly &amp; Analysis Group"/>
            <consortium name="Computational R&amp;D Group"/>
            <consortium name="and Sequencing Platform"/>
            <person name="Di Palma F."/>
            <person name="Alfoldi J."/>
            <person name="Johnson J."/>
            <person name="Berlin A."/>
            <person name="Gnerre S."/>
            <person name="Jaffe D."/>
            <person name="MacCallum I."/>
            <person name="Young S."/>
            <person name="Walker B.J."/>
            <person name="Lander E.S."/>
            <person name="Lindblad-Toh K."/>
        </authorList>
    </citation>
    <scope>NUCLEOTIDE SEQUENCE [LARGE SCALE GENOMIC DNA]</scope>
</reference>
<dbReference type="EMBL" id="AHAT01014599">
    <property type="status" value="NOT_ANNOTATED_CDS"/>
    <property type="molecule type" value="Genomic_DNA"/>
</dbReference>
<evidence type="ECO:0000256" key="7">
    <source>
        <dbReference type="ARBA" id="ARBA00022833"/>
    </source>
</evidence>
<dbReference type="GO" id="GO:0007219">
    <property type="term" value="P:Notch signaling pathway"/>
    <property type="evidence" value="ECO:0000318"/>
    <property type="project" value="GO_Central"/>
</dbReference>
<evidence type="ECO:0000256" key="1">
    <source>
        <dbReference type="ARBA" id="ARBA00000900"/>
    </source>
</evidence>
<dbReference type="Ensembl" id="ENSLOCT00000008226.1">
    <property type="protein sequence ID" value="ENSLOCP00000008216.1"/>
    <property type="gene ID" value="ENSLOCG00000006799.1"/>
</dbReference>
<dbReference type="FunCoup" id="W5MIK7">
    <property type="interactions" value="45"/>
</dbReference>
<dbReference type="FunFam" id="3.30.390.130:FF:000001">
    <property type="entry name" value="Probable E3 ubiquitin-protein ligase DTX3"/>
    <property type="match status" value="1"/>
</dbReference>
<protein>
    <recommendedName>
        <fullName evidence="9">E3 ubiquitin-protein ligase</fullName>
        <ecNumber evidence="9">2.3.2.27</ecNumber>
    </recommendedName>
</protein>
<organism evidence="11 12">
    <name type="scientific">Lepisosteus oculatus</name>
    <name type="common">Spotted gar</name>
    <dbReference type="NCBI Taxonomy" id="7918"/>
    <lineage>
        <taxon>Eukaryota</taxon>
        <taxon>Metazoa</taxon>
        <taxon>Chordata</taxon>
        <taxon>Craniata</taxon>
        <taxon>Vertebrata</taxon>
        <taxon>Euteleostomi</taxon>
        <taxon>Actinopterygii</taxon>
        <taxon>Neopterygii</taxon>
        <taxon>Holostei</taxon>
        <taxon>Semionotiformes</taxon>
        <taxon>Lepisosteidae</taxon>
        <taxon>Lepisosteus</taxon>
    </lineage>
</organism>
<dbReference type="UniPathway" id="UPA00143"/>
<dbReference type="SUPFAM" id="SSF57850">
    <property type="entry name" value="RING/U-box"/>
    <property type="match status" value="1"/>
</dbReference>
<evidence type="ECO:0000256" key="4">
    <source>
        <dbReference type="ARBA" id="ARBA00022679"/>
    </source>
</evidence>
<reference evidence="11" key="3">
    <citation type="submission" date="2025-09" db="UniProtKB">
        <authorList>
            <consortium name="Ensembl"/>
        </authorList>
    </citation>
    <scope>IDENTIFICATION</scope>
</reference>
<keyword evidence="12" id="KW-1185">Reference proteome</keyword>
<dbReference type="InterPro" id="IPR039396">
    <property type="entry name" value="Deltex_C"/>
</dbReference>
<dbReference type="Bgee" id="ENSLOCG00000006799">
    <property type="expression patterns" value="Expressed in testis and 12 other cell types or tissues"/>
</dbReference>
<dbReference type="Pfam" id="PF13639">
    <property type="entry name" value="zf-RING_2"/>
    <property type="match status" value="1"/>
</dbReference>
<feature type="domain" description="RING-type" evidence="10">
    <location>
        <begin position="166"/>
        <end position="206"/>
    </location>
</feature>
<evidence type="ECO:0000256" key="8">
    <source>
        <dbReference type="PROSITE-ProRule" id="PRU00175"/>
    </source>
</evidence>
<dbReference type="SMART" id="SM00184">
    <property type="entry name" value="RING"/>
    <property type="match status" value="1"/>
</dbReference>
<dbReference type="Gene3D" id="3.30.390.130">
    <property type="match status" value="1"/>
</dbReference>
<dbReference type="OMA" id="GIQKKEH"/>
<evidence type="ECO:0000256" key="3">
    <source>
        <dbReference type="ARBA" id="ARBA00009413"/>
    </source>
</evidence>
<dbReference type="GO" id="GO:0008270">
    <property type="term" value="F:zinc ion binding"/>
    <property type="evidence" value="ECO:0007669"/>
    <property type="project" value="UniProtKB-KW"/>
</dbReference>
<dbReference type="PANTHER" id="PTHR12622">
    <property type="entry name" value="DELTEX-RELATED"/>
    <property type="match status" value="1"/>
</dbReference>
<dbReference type="STRING" id="7918.ENSLOCP00000008216"/>
<dbReference type="InterPro" id="IPR017907">
    <property type="entry name" value="Znf_RING_CS"/>
</dbReference>
<dbReference type="GO" id="GO:0005654">
    <property type="term" value="C:nucleoplasm"/>
    <property type="evidence" value="ECO:0000318"/>
    <property type="project" value="GO_Central"/>
</dbReference>
<dbReference type="GeneTree" id="ENSGT00940000154578"/>
<dbReference type="GO" id="GO:0005737">
    <property type="term" value="C:cytoplasm"/>
    <property type="evidence" value="ECO:0007669"/>
    <property type="project" value="UniProtKB-SubCell"/>
</dbReference>
<keyword evidence="9" id="KW-0963">Cytoplasm</keyword>
<sequence>EPVEVAEPIMEYIEEKYSKELDDIRERSRSSSKMLINFQSLQPKKGTDFECHCVRERFLTFYQKIATNLQVKTYNTDSVWKTHYKNFEKEFPKLSINSRRDTITVTGSFIDLRRLDKLLQDGETHTTKTHTGSKMLPKNHQLFRSRDSRLSSPPVQNHQKAKEDTCPICLELIKEIDKTTLPRCQHVFCKDCLKTAFDVKPSCPICGIIYGKLKGTQPENGQMDVTILRSSLPGYEMYGTIVIKYHIPSGIQGEEHPNPGTSYEGATRTAYIPDSPEGKKVLKLLQQAFKQKLIFTIGRSSTTGRSNVVTWNDIHHKTHINGGPTNYGYPDPDYLTRVQEELKAKGIY</sequence>
<accession>W5MIK7</accession>
<dbReference type="HOGENOM" id="CLU_030422_1_0_1"/>
<dbReference type="InParanoid" id="W5MIK7"/>
<dbReference type="InterPro" id="IPR039398">
    <property type="entry name" value="Deltex_fam"/>
</dbReference>
<dbReference type="PROSITE" id="PS50089">
    <property type="entry name" value="ZF_RING_2"/>
    <property type="match status" value="1"/>
</dbReference>
<comment type="similarity">
    <text evidence="3 9">Belongs to the Deltex family.</text>
</comment>
<dbReference type="CDD" id="cd09633">
    <property type="entry name" value="Deltex_C"/>
    <property type="match status" value="1"/>
</dbReference>
<dbReference type="InterPro" id="IPR001841">
    <property type="entry name" value="Znf_RING"/>
</dbReference>
<evidence type="ECO:0000259" key="10">
    <source>
        <dbReference type="PROSITE" id="PS50089"/>
    </source>
</evidence>
<evidence type="ECO:0000256" key="2">
    <source>
        <dbReference type="ARBA" id="ARBA00004906"/>
    </source>
</evidence>
<keyword evidence="7 9" id="KW-0862">Zinc</keyword>
<dbReference type="GO" id="GO:0016567">
    <property type="term" value="P:protein ubiquitination"/>
    <property type="evidence" value="ECO:0000318"/>
    <property type="project" value="GO_Central"/>
</dbReference>
<dbReference type="PROSITE" id="PS00518">
    <property type="entry name" value="ZF_RING_1"/>
    <property type="match status" value="1"/>
</dbReference>
<comment type="catalytic activity">
    <reaction evidence="1 9">
        <text>S-ubiquitinyl-[E2 ubiquitin-conjugating enzyme]-L-cysteine + [acceptor protein]-L-lysine = [E2 ubiquitin-conjugating enzyme]-L-cysteine + N(6)-ubiquitinyl-[acceptor protein]-L-lysine.</text>
        <dbReference type="EC" id="2.3.2.27"/>
    </reaction>
</comment>
<evidence type="ECO:0000256" key="9">
    <source>
        <dbReference type="RuleBase" id="RU367105"/>
    </source>
</evidence>
<evidence type="ECO:0000256" key="5">
    <source>
        <dbReference type="ARBA" id="ARBA00022723"/>
    </source>
</evidence>
<dbReference type="Pfam" id="PF18102">
    <property type="entry name" value="DTC"/>
    <property type="match status" value="1"/>
</dbReference>
<dbReference type="eggNOG" id="ENOG502RGAW">
    <property type="taxonomic scope" value="Eukaryota"/>
</dbReference>
<keyword evidence="5 9" id="KW-0479">Metal-binding</keyword>
<dbReference type="InterPro" id="IPR039399">
    <property type="entry name" value="Deltex_C_sf"/>
</dbReference>
<dbReference type="Proteomes" id="UP000018468">
    <property type="component" value="Linkage group LG2"/>
</dbReference>
<dbReference type="EMBL" id="AHAT01014598">
    <property type="status" value="NOT_ANNOTATED_CDS"/>
    <property type="molecule type" value="Genomic_DNA"/>
</dbReference>